<evidence type="ECO:0000313" key="4">
    <source>
        <dbReference type="EMBL" id="SMO60830.1"/>
    </source>
</evidence>
<dbReference type="SUPFAM" id="SSF53850">
    <property type="entry name" value="Periplasmic binding protein-like II"/>
    <property type="match status" value="1"/>
</dbReference>
<proteinExistence type="inferred from homology"/>
<dbReference type="AlphaFoldDB" id="A0A521CQ93"/>
<keyword evidence="5" id="KW-1185">Reference proteome</keyword>
<dbReference type="Gene3D" id="3.40.190.10">
    <property type="entry name" value="Periplasmic binding protein-like II"/>
    <property type="match status" value="2"/>
</dbReference>
<keyword evidence="3" id="KW-0732">Signal</keyword>
<evidence type="ECO:0000313" key="5">
    <source>
        <dbReference type="Proteomes" id="UP000319040"/>
    </source>
</evidence>
<evidence type="ECO:0000256" key="1">
    <source>
        <dbReference type="ARBA" id="ARBA00009175"/>
    </source>
</evidence>
<dbReference type="GO" id="GO:0030288">
    <property type="term" value="C:outer membrane-bounded periplasmic space"/>
    <property type="evidence" value="ECO:0007669"/>
    <property type="project" value="TreeGrafter"/>
</dbReference>
<evidence type="ECO:0000256" key="2">
    <source>
        <dbReference type="ARBA" id="ARBA00022723"/>
    </source>
</evidence>
<name>A0A521CQ93_SACCC</name>
<sequence>MNYILIAIVLLVPTCSDVRNAKEISENVLKRELIIYCENAMVAPLIKLKDNFELNNNCIVTLNNDCAQNLSSLIRYRQKGDLYLPASSSGFQKLSDQYLNYIVDSVFIGYNNLVIMALKGNPTGFNGTLEDLADKKHALKIANPETCSLGYDTRRMLEGENLYNKVLLNVVSLSTDSRGLVKSLINNEAQLVVNWQSDLYNNEYGKEVEVFRVYGDNHAPSEIYAGILSTSDYPELAKEFLEYATSAEGISVFKSYGFNRRKSLIF</sequence>
<dbReference type="Proteomes" id="UP000319040">
    <property type="component" value="Unassembled WGS sequence"/>
</dbReference>
<comment type="similarity">
    <text evidence="1">Belongs to the bacterial solute-binding protein ModA family.</text>
</comment>
<reference evidence="4 5" key="1">
    <citation type="submission" date="2017-05" db="EMBL/GenBank/DDBJ databases">
        <authorList>
            <person name="Varghese N."/>
            <person name="Submissions S."/>
        </authorList>
    </citation>
    <scope>NUCLEOTIDE SEQUENCE [LARGE SCALE GENOMIC DNA]</scope>
    <source>
        <strain evidence="4 5">DSM 27040</strain>
    </source>
</reference>
<evidence type="ECO:0000256" key="3">
    <source>
        <dbReference type="ARBA" id="ARBA00022729"/>
    </source>
</evidence>
<protein>
    <submittedName>
        <fullName evidence="4">Molybdate transport system substrate-binding protein</fullName>
    </submittedName>
</protein>
<dbReference type="Pfam" id="PF13531">
    <property type="entry name" value="SBP_bac_11"/>
    <property type="match status" value="1"/>
</dbReference>
<dbReference type="PANTHER" id="PTHR30632">
    <property type="entry name" value="MOLYBDATE-BINDING PERIPLASMIC PROTEIN"/>
    <property type="match status" value="1"/>
</dbReference>
<gene>
    <name evidence="4" type="ORF">SAMN06265379_103324</name>
</gene>
<dbReference type="NCBIfam" id="TIGR01256">
    <property type="entry name" value="modA"/>
    <property type="match status" value="1"/>
</dbReference>
<accession>A0A521CQ93</accession>
<keyword evidence="2" id="KW-0479">Metal-binding</keyword>
<dbReference type="EMBL" id="FXTB01000003">
    <property type="protein sequence ID" value="SMO60830.1"/>
    <property type="molecule type" value="Genomic_DNA"/>
</dbReference>
<dbReference type="GO" id="GO:0046872">
    <property type="term" value="F:metal ion binding"/>
    <property type="evidence" value="ECO:0007669"/>
    <property type="project" value="UniProtKB-KW"/>
</dbReference>
<dbReference type="InterPro" id="IPR050682">
    <property type="entry name" value="ModA/WtpA"/>
</dbReference>
<dbReference type="RefSeq" id="WP_142533015.1">
    <property type="nucleotide sequence ID" value="NZ_FXTB01000003.1"/>
</dbReference>
<dbReference type="OrthoDB" id="1120761at2"/>
<dbReference type="InterPro" id="IPR005950">
    <property type="entry name" value="ModA"/>
</dbReference>
<dbReference type="GO" id="GO:0030973">
    <property type="term" value="F:molybdate ion binding"/>
    <property type="evidence" value="ECO:0007669"/>
    <property type="project" value="TreeGrafter"/>
</dbReference>
<organism evidence="4 5">
    <name type="scientific">Saccharicrinis carchari</name>
    <dbReference type="NCBI Taxonomy" id="1168039"/>
    <lineage>
        <taxon>Bacteria</taxon>
        <taxon>Pseudomonadati</taxon>
        <taxon>Bacteroidota</taxon>
        <taxon>Bacteroidia</taxon>
        <taxon>Marinilabiliales</taxon>
        <taxon>Marinilabiliaceae</taxon>
        <taxon>Saccharicrinis</taxon>
    </lineage>
</organism>
<dbReference type="GO" id="GO:0015689">
    <property type="term" value="P:molybdate ion transport"/>
    <property type="evidence" value="ECO:0007669"/>
    <property type="project" value="InterPro"/>
</dbReference>
<dbReference type="PANTHER" id="PTHR30632:SF17">
    <property type="entry name" value="MOLYBDATE-BINDING PROTEIN MODA"/>
    <property type="match status" value="1"/>
</dbReference>